<evidence type="ECO:0000259" key="5">
    <source>
        <dbReference type="Pfam" id="PF00296"/>
    </source>
</evidence>
<dbReference type="PANTHER" id="PTHR42847">
    <property type="entry name" value="ALKANESULFONATE MONOOXYGENASE"/>
    <property type="match status" value="1"/>
</dbReference>
<gene>
    <name evidence="6" type="ORF">HLH15_15630</name>
</gene>
<evidence type="ECO:0000313" key="7">
    <source>
        <dbReference type="Proteomes" id="UP000555322"/>
    </source>
</evidence>
<sequence length="361" mass="40387">MSLHPFLASKKFLLGTFASNCSGGMTISKLDESWNASWEKNLKLAQLLDEAGIDFMLPIARFTGYGGEKDFQGTVLETITWTSALLASTKNLVVFATIQTAVNHPVAVAKQIATMSKIGQDRVGLNIVAGWNKPEYDALGLVLPDDHETRYGYAQEWYDLIQKLWESDEPFDFDGQFFKTKGTYGKPRPNYVPPIFNAAGSKHGRDFAINNADFLFTPVSDLSRSEEEVNELKQLGQEKGRDTSVMTFSHVICRPTEEEAQAEWDRQLNNTDIAALDNLMNIMFAHAQSFPAEIRQLLRDRMAVGHGGFPLVGTPEQVAQSIIDLHEAGFSGTTLSFLDYIEEFPYFRDTVLPILKEKGLR</sequence>
<keyword evidence="1" id="KW-0285">Flavoprotein</keyword>
<dbReference type="PANTHER" id="PTHR42847:SF4">
    <property type="entry name" value="ALKANESULFONATE MONOOXYGENASE-RELATED"/>
    <property type="match status" value="1"/>
</dbReference>
<feature type="domain" description="Luciferase-like" evidence="5">
    <location>
        <begin position="15"/>
        <end position="331"/>
    </location>
</feature>
<name>A0ABX1UXA3_9GAMM</name>
<accession>A0ABX1UXA3</accession>
<dbReference type="SUPFAM" id="SSF51679">
    <property type="entry name" value="Bacterial luciferase-like"/>
    <property type="match status" value="1"/>
</dbReference>
<evidence type="ECO:0000256" key="2">
    <source>
        <dbReference type="ARBA" id="ARBA00022643"/>
    </source>
</evidence>
<dbReference type="CDD" id="cd01094">
    <property type="entry name" value="Alkanesulfonate_monoxygenase"/>
    <property type="match status" value="1"/>
</dbReference>
<dbReference type="Pfam" id="PF00296">
    <property type="entry name" value="Bac_luciferase"/>
    <property type="match status" value="1"/>
</dbReference>
<dbReference type="InterPro" id="IPR011251">
    <property type="entry name" value="Luciferase-like_dom"/>
</dbReference>
<reference evidence="6 7" key="1">
    <citation type="submission" date="2020-04" db="EMBL/GenBank/DDBJ databases">
        <title>Acinetobacter Taxon 24.</title>
        <authorList>
            <person name="Nemec A."/>
            <person name="Radolfova-Krizova L."/>
            <person name="Higgins P.G."/>
            <person name="Spanelova P."/>
        </authorList>
    </citation>
    <scope>NUCLEOTIDE SEQUENCE [LARGE SCALE GENOMIC DNA]</scope>
    <source>
        <strain evidence="6 7">ANC 5084</strain>
    </source>
</reference>
<dbReference type="Proteomes" id="UP000555322">
    <property type="component" value="Unassembled WGS sequence"/>
</dbReference>
<dbReference type="InterPro" id="IPR036661">
    <property type="entry name" value="Luciferase-like_sf"/>
</dbReference>
<dbReference type="InterPro" id="IPR050172">
    <property type="entry name" value="SsuD_RutA_monooxygenase"/>
</dbReference>
<evidence type="ECO:0000256" key="1">
    <source>
        <dbReference type="ARBA" id="ARBA00022630"/>
    </source>
</evidence>
<comment type="caution">
    <text evidence="6">The sequence shown here is derived from an EMBL/GenBank/DDBJ whole genome shotgun (WGS) entry which is preliminary data.</text>
</comment>
<evidence type="ECO:0000256" key="3">
    <source>
        <dbReference type="ARBA" id="ARBA00023002"/>
    </source>
</evidence>
<keyword evidence="4" id="KW-0503">Monooxygenase</keyword>
<proteinExistence type="predicted"/>
<protein>
    <submittedName>
        <fullName evidence="6">LLM class flavin-dependent oxidoreductase</fullName>
    </submittedName>
</protein>
<evidence type="ECO:0000256" key="4">
    <source>
        <dbReference type="ARBA" id="ARBA00023033"/>
    </source>
</evidence>
<keyword evidence="7" id="KW-1185">Reference proteome</keyword>
<organism evidence="6 7">
    <name type="scientific">Acinetobacter terrestris</name>
    <dbReference type="NCBI Taxonomy" id="2529843"/>
    <lineage>
        <taxon>Bacteria</taxon>
        <taxon>Pseudomonadati</taxon>
        <taxon>Pseudomonadota</taxon>
        <taxon>Gammaproteobacteria</taxon>
        <taxon>Moraxellales</taxon>
        <taxon>Moraxellaceae</taxon>
        <taxon>Acinetobacter</taxon>
        <taxon>Acinetobacter Taxon 24</taxon>
    </lineage>
</organism>
<dbReference type="Gene3D" id="3.20.20.30">
    <property type="entry name" value="Luciferase-like domain"/>
    <property type="match status" value="1"/>
</dbReference>
<dbReference type="RefSeq" id="WP_171537260.1">
    <property type="nucleotide sequence ID" value="NZ_JABERJ010000051.1"/>
</dbReference>
<dbReference type="EMBL" id="JABERJ010000051">
    <property type="protein sequence ID" value="NNH27857.1"/>
    <property type="molecule type" value="Genomic_DNA"/>
</dbReference>
<keyword evidence="3" id="KW-0560">Oxidoreductase</keyword>
<evidence type="ECO:0000313" key="6">
    <source>
        <dbReference type="EMBL" id="NNH27857.1"/>
    </source>
</evidence>
<keyword evidence="2" id="KW-0288">FMN</keyword>